<dbReference type="Proteomes" id="UP001220395">
    <property type="component" value="Chromosome"/>
</dbReference>
<dbReference type="InterPro" id="IPR011990">
    <property type="entry name" value="TPR-like_helical_dom_sf"/>
</dbReference>
<accession>A0ABY7TPK3</accession>
<organism evidence="2 3">
    <name type="scientific">Sphingomonas naphthae</name>
    <dbReference type="NCBI Taxonomy" id="1813468"/>
    <lineage>
        <taxon>Bacteria</taxon>
        <taxon>Pseudomonadati</taxon>
        <taxon>Pseudomonadota</taxon>
        <taxon>Alphaproteobacteria</taxon>
        <taxon>Sphingomonadales</taxon>
        <taxon>Sphingomonadaceae</taxon>
        <taxon>Sphingomonas</taxon>
    </lineage>
</organism>
<keyword evidence="1" id="KW-0732">Signal</keyword>
<evidence type="ECO:0000256" key="1">
    <source>
        <dbReference type="SAM" id="SignalP"/>
    </source>
</evidence>
<keyword evidence="3" id="KW-1185">Reference proteome</keyword>
<dbReference type="Gene3D" id="1.25.40.10">
    <property type="entry name" value="Tetratricopeptide repeat domain"/>
    <property type="match status" value="1"/>
</dbReference>
<name>A0ABY7TPK3_9SPHN</name>
<gene>
    <name evidence="2" type="ORF">PQ455_08045</name>
</gene>
<protein>
    <recommendedName>
        <fullName evidence="4">DUF1570 domain-containing protein</fullName>
    </recommendedName>
</protein>
<evidence type="ECO:0008006" key="4">
    <source>
        <dbReference type="Google" id="ProtNLM"/>
    </source>
</evidence>
<evidence type="ECO:0000313" key="3">
    <source>
        <dbReference type="Proteomes" id="UP001220395"/>
    </source>
</evidence>
<proteinExistence type="predicted"/>
<feature type="signal peptide" evidence="1">
    <location>
        <begin position="1"/>
        <end position="24"/>
    </location>
</feature>
<feature type="chain" id="PRO_5045268780" description="DUF1570 domain-containing protein" evidence="1">
    <location>
        <begin position="25"/>
        <end position="527"/>
    </location>
</feature>
<reference evidence="2 3" key="1">
    <citation type="submission" date="2023-02" db="EMBL/GenBank/DDBJ databases">
        <title>Genome sequence of Sphingomonas naphthae.</title>
        <authorList>
            <person name="Kim S."/>
            <person name="Heo J."/>
            <person name="Kwon S.-W."/>
        </authorList>
    </citation>
    <scope>NUCLEOTIDE SEQUENCE [LARGE SCALE GENOMIC DNA]</scope>
    <source>
        <strain evidence="2 3">KACC 18716</strain>
    </source>
</reference>
<sequence length="527" mass="57280">MKTRFKILATLGASLLGLAAPAQAEWQVATAKHFTVYSNDTPANVQAYANSLARFDKAVRVLRGMNDAETPDWQRVRIYVLKDGDELHRMMGEGSENIGGFYRPLARGPHAFMYREGGESGQQKLVLQHEYTHHIQLTTWTGALFPRWFTEGFAEFHATAYAQPDGSIVFGAVPKGRRYGVGELNLMPLERVMALNPGYKDGRSGDAFYARAWLLMDYLTFDAERRKDLAAYVGAINNGKSFDEAAKLIQPGSLSDLRLNSWGKRPRLPSAVVPADKLTASQVNLRAATPGEIAILPSLIQSTIGVNKKTAPALVIKARAAAAAFPNDAFVQNELAEAEYDAGNFEAAGAAAERAVAADPKSIHALIYKGMAQTAALKKAKVTDAAKWQAARRSFLAANKVESENPWPLQAYYESFEEAGEKPSANADNAILYAQALAPFDDSLRIPSTKALLRQGKVAQAKSMLAPVAYQIEEKDSDSDALYLRKALASIEAGDGPAALKIIDEAEEKAKKKADDEKAKTDAKAKA</sequence>
<dbReference type="SUPFAM" id="SSF48452">
    <property type="entry name" value="TPR-like"/>
    <property type="match status" value="1"/>
</dbReference>
<evidence type="ECO:0000313" key="2">
    <source>
        <dbReference type="EMBL" id="WCT75155.1"/>
    </source>
</evidence>
<dbReference type="RefSeq" id="WP_273690753.1">
    <property type="nucleotide sequence ID" value="NZ_CP117411.1"/>
</dbReference>
<dbReference type="EMBL" id="CP117411">
    <property type="protein sequence ID" value="WCT75155.1"/>
    <property type="molecule type" value="Genomic_DNA"/>
</dbReference>